<dbReference type="EMBL" id="JAMTCK010000004">
    <property type="protein sequence ID" value="MCP2164990.1"/>
    <property type="molecule type" value="Genomic_DNA"/>
</dbReference>
<dbReference type="SUPFAM" id="SSF47413">
    <property type="entry name" value="lambda repressor-like DNA-binding domains"/>
    <property type="match status" value="1"/>
</dbReference>
<evidence type="ECO:0000313" key="2">
    <source>
        <dbReference type="EMBL" id="MCP2164990.1"/>
    </source>
</evidence>
<dbReference type="Pfam" id="PF13560">
    <property type="entry name" value="HTH_31"/>
    <property type="match status" value="1"/>
</dbReference>
<dbReference type="CDD" id="cd00093">
    <property type="entry name" value="HTH_XRE"/>
    <property type="match status" value="1"/>
</dbReference>
<dbReference type="InterPro" id="IPR010982">
    <property type="entry name" value="Lambda_DNA-bd_dom_sf"/>
</dbReference>
<reference evidence="2" key="1">
    <citation type="submission" date="2022-06" db="EMBL/GenBank/DDBJ databases">
        <title>Genomic Encyclopedia of Archaeal and Bacterial Type Strains, Phase II (KMG-II): from individual species to whole genera.</title>
        <authorList>
            <person name="Goeker M."/>
        </authorList>
    </citation>
    <scope>NUCLEOTIDE SEQUENCE</scope>
    <source>
        <strain evidence="2">DSM 43935</strain>
    </source>
</reference>
<dbReference type="InterPro" id="IPR001387">
    <property type="entry name" value="Cro/C1-type_HTH"/>
</dbReference>
<dbReference type="Proteomes" id="UP001206128">
    <property type="component" value="Unassembled WGS sequence"/>
</dbReference>
<protein>
    <submittedName>
        <fullName evidence="2">Helix-turn-helix domain-containing protein</fullName>
    </submittedName>
</protein>
<dbReference type="InterPro" id="IPR043917">
    <property type="entry name" value="DUF5753"/>
</dbReference>
<name>A0AAE3KFI6_9PSEU</name>
<dbReference type="PROSITE" id="PS50943">
    <property type="entry name" value="HTH_CROC1"/>
    <property type="match status" value="1"/>
</dbReference>
<evidence type="ECO:0000313" key="3">
    <source>
        <dbReference type="Proteomes" id="UP001206128"/>
    </source>
</evidence>
<dbReference type="Gene3D" id="1.10.260.40">
    <property type="entry name" value="lambda repressor-like DNA-binding domains"/>
    <property type="match status" value="1"/>
</dbReference>
<dbReference type="SMART" id="SM00530">
    <property type="entry name" value="HTH_XRE"/>
    <property type="match status" value="1"/>
</dbReference>
<evidence type="ECO:0000259" key="1">
    <source>
        <dbReference type="PROSITE" id="PS50943"/>
    </source>
</evidence>
<proteinExistence type="predicted"/>
<dbReference type="RefSeq" id="WP_253769379.1">
    <property type="nucleotide sequence ID" value="NZ_JAMTCK010000004.1"/>
</dbReference>
<accession>A0AAE3KFI6</accession>
<keyword evidence="3" id="KW-1185">Reference proteome</keyword>
<gene>
    <name evidence="2" type="ORF">LX83_001839</name>
</gene>
<comment type="caution">
    <text evidence="2">The sequence shown here is derived from an EMBL/GenBank/DDBJ whole genome shotgun (WGS) entry which is preliminary data.</text>
</comment>
<sequence>MPDVPTSFTRRMQVGTELRRFRLAARKTAQHAADHLGCGQPKISKIERGALGIRTDELRALLAFYGVAPEHADSLVAINEQPRDREWWAPYRDGIPNWFRRYMTLEAAASQIRSYEIEIVPGLLQTEDYARATLQAWEPEMGNHVVKAPLEARMARQRVLVREDPLDLVIVLTEAALRKIVWDAKTMRGQLVKLLEASELPNVDLRVLPFNAPQHPVQGLPFSILHFPEHDELIVYVEDVEGASYVDKPAELVGRYNLVFTRLRKAALDENESRDLIATIAKEFT</sequence>
<dbReference type="Pfam" id="PF19054">
    <property type="entry name" value="DUF5753"/>
    <property type="match status" value="1"/>
</dbReference>
<organism evidence="2 3">
    <name type="scientific">Goodfellowiella coeruleoviolacea</name>
    <dbReference type="NCBI Taxonomy" id="334858"/>
    <lineage>
        <taxon>Bacteria</taxon>
        <taxon>Bacillati</taxon>
        <taxon>Actinomycetota</taxon>
        <taxon>Actinomycetes</taxon>
        <taxon>Pseudonocardiales</taxon>
        <taxon>Pseudonocardiaceae</taxon>
        <taxon>Goodfellowiella</taxon>
    </lineage>
</organism>
<feature type="domain" description="HTH cro/C1-type" evidence="1">
    <location>
        <begin position="18"/>
        <end position="72"/>
    </location>
</feature>
<dbReference type="AlphaFoldDB" id="A0AAE3KFI6"/>
<dbReference type="GO" id="GO:0003677">
    <property type="term" value="F:DNA binding"/>
    <property type="evidence" value="ECO:0007669"/>
    <property type="project" value="InterPro"/>
</dbReference>